<dbReference type="OrthoDB" id="9815829at2"/>
<keyword evidence="2" id="KW-0808">Transferase</keyword>
<dbReference type="Pfam" id="PF00535">
    <property type="entry name" value="Glycos_transf_2"/>
    <property type="match status" value="1"/>
</dbReference>
<evidence type="ECO:0000313" key="3">
    <source>
        <dbReference type="Proteomes" id="UP000244240"/>
    </source>
</evidence>
<reference evidence="2 3" key="1">
    <citation type="submission" date="2018-04" db="EMBL/GenBank/DDBJ databases">
        <title>Genomic Encyclopedia of Archaeal and Bacterial Type Strains, Phase II (KMG-II): from individual species to whole genera.</title>
        <authorList>
            <person name="Goeker M."/>
        </authorList>
    </citation>
    <scope>NUCLEOTIDE SEQUENCE [LARGE SCALE GENOMIC DNA]</scope>
    <source>
        <strain evidence="2 3">DSM 45787</strain>
    </source>
</reference>
<keyword evidence="3" id="KW-1185">Reference proteome</keyword>
<dbReference type="SUPFAM" id="SSF53448">
    <property type="entry name" value="Nucleotide-diphospho-sugar transferases"/>
    <property type="match status" value="1"/>
</dbReference>
<accession>A0A2T6BWD5</accession>
<dbReference type="EMBL" id="QBKR01000009">
    <property type="protein sequence ID" value="PTX60336.1"/>
    <property type="molecule type" value="Genomic_DNA"/>
</dbReference>
<gene>
    <name evidence="2" type="ORF">C8P63_109101</name>
</gene>
<organism evidence="2 3">
    <name type="scientific">Melghirimyces profundicolus</name>
    <dbReference type="NCBI Taxonomy" id="1242148"/>
    <lineage>
        <taxon>Bacteria</taxon>
        <taxon>Bacillati</taxon>
        <taxon>Bacillota</taxon>
        <taxon>Bacilli</taxon>
        <taxon>Bacillales</taxon>
        <taxon>Thermoactinomycetaceae</taxon>
        <taxon>Melghirimyces</taxon>
    </lineage>
</organism>
<feature type="domain" description="Glycosyltransferase 2-like" evidence="1">
    <location>
        <begin position="11"/>
        <end position="180"/>
    </location>
</feature>
<dbReference type="PANTHER" id="PTHR43685:SF2">
    <property type="entry name" value="GLYCOSYLTRANSFERASE 2-LIKE DOMAIN-CONTAINING PROTEIN"/>
    <property type="match status" value="1"/>
</dbReference>
<dbReference type="CDD" id="cd00761">
    <property type="entry name" value="Glyco_tranf_GTA_type"/>
    <property type="match status" value="1"/>
</dbReference>
<evidence type="ECO:0000259" key="1">
    <source>
        <dbReference type="Pfam" id="PF00535"/>
    </source>
</evidence>
<sequence>MTFPMIPNRVSIVVPCYNREKYLNQCLSSLINQTYSNIEIIIVDDNSTDQSVPKIQSWIRSLPTRQQQNIVFLSLPRNTGNAGAYTTGMFLARGEFIALQDSDDYSHPRRIEKQVEFLRKHPKVGLAGTQYAWFREENGKRFPAPNWLRYGEEIKKSYQKGKHCVCVATSMFRRSLFDHHGGFHRGINRIEDYKFMIKFFKNGATIENIPEILYYYRAHPDQRSRKNRKRQ</sequence>
<dbReference type="PANTHER" id="PTHR43685">
    <property type="entry name" value="GLYCOSYLTRANSFERASE"/>
    <property type="match status" value="1"/>
</dbReference>
<protein>
    <submittedName>
        <fullName evidence="2">Glycosyltransferase involved in cell wall biosynthesis</fullName>
    </submittedName>
</protein>
<dbReference type="InterPro" id="IPR029044">
    <property type="entry name" value="Nucleotide-diphossugar_trans"/>
</dbReference>
<comment type="caution">
    <text evidence="2">The sequence shown here is derived from an EMBL/GenBank/DDBJ whole genome shotgun (WGS) entry which is preliminary data.</text>
</comment>
<dbReference type="Proteomes" id="UP000244240">
    <property type="component" value="Unassembled WGS sequence"/>
</dbReference>
<evidence type="ECO:0000313" key="2">
    <source>
        <dbReference type="EMBL" id="PTX60336.1"/>
    </source>
</evidence>
<proteinExistence type="predicted"/>
<name>A0A2T6BWD5_9BACL</name>
<dbReference type="RefSeq" id="WP_108023053.1">
    <property type="nucleotide sequence ID" value="NZ_QBKR01000009.1"/>
</dbReference>
<dbReference type="InterPro" id="IPR050834">
    <property type="entry name" value="Glycosyltransf_2"/>
</dbReference>
<dbReference type="InterPro" id="IPR001173">
    <property type="entry name" value="Glyco_trans_2-like"/>
</dbReference>
<dbReference type="GO" id="GO:0016740">
    <property type="term" value="F:transferase activity"/>
    <property type="evidence" value="ECO:0007669"/>
    <property type="project" value="UniProtKB-KW"/>
</dbReference>
<dbReference type="AlphaFoldDB" id="A0A2T6BWD5"/>
<dbReference type="Gene3D" id="3.90.550.10">
    <property type="entry name" value="Spore Coat Polysaccharide Biosynthesis Protein SpsA, Chain A"/>
    <property type="match status" value="1"/>
</dbReference>